<feature type="transmembrane region" description="Helical" evidence="2">
    <location>
        <begin position="179"/>
        <end position="200"/>
    </location>
</feature>
<keyword evidence="2" id="KW-1133">Transmembrane helix</keyword>
<evidence type="ECO:0000313" key="4">
    <source>
        <dbReference type="Proteomes" id="UP000602532"/>
    </source>
</evidence>
<evidence type="ECO:0000256" key="2">
    <source>
        <dbReference type="SAM" id="Phobius"/>
    </source>
</evidence>
<evidence type="ECO:0000256" key="1">
    <source>
        <dbReference type="SAM" id="MobiDB-lite"/>
    </source>
</evidence>
<protein>
    <submittedName>
        <fullName evidence="3">Uncharacterized protein</fullName>
    </submittedName>
</protein>
<accession>A0ABR8X719</accession>
<sequence>MAGIFNRKRDKEKPNTSSNLSASWVISLLIGGFVVIAAALMGVIAVLSSNDILRPEFTLPLLVIGSVTVLMVGLAATAIVFRRLGLDNPGEAMGLPEGSIRAIIALMLIMIFAVVSVFLISNADTNDRRVITGISGVEADKYSSSEIISRELISGDPSDADSAVYEVVLTAGDRASAEMAQQLMTTLGTLVVAIAAFYFGSQSVAAAQQRTVNPNSRVPSPTAPVPDPNAPVPDPNAPVPDPNAPVPAPNAPVPDPNAPGPDPQPVPDQRHKLPPAGGPVVDPMQEAPGEGQSPR</sequence>
<keyword evidence="2" id="KW-0812">Transmembrane</keyword>
<name>A0ABR8X719_9MICO</name>
<dbReference type="EMBL" id="JACSPM010000004">
    <property type="protein sequence ID" value="MBD8024591.1"/>
    <property type="molecule type" value="Genomic_DNA"/>
</dbReference>
<gene>
    <name evidence="3" type="ORF">H9622_13470</name>
</gene>
<dbReference type="Proteomes" id="UP000602532">
    <property type="component" value="Unassembled WGS sequence"/>
</dbReference>
<dbReference type="RefSeq" id="WP_191766916.1">
    <property type="nucleotide sequence ID" value="NZ_JACSPM010000004.1"/>
</dbReference>
<feature type="region of interest" description="Disordered" evidence="1">
    <location>
        <begin position="210"/>
        <end position="295"/>
    </location>
</feature>
<proteinExistence type="predicted"/>
<organism evidence="3 4">
    <name type="scientific">Microbacterium gallinarum</name>
    <dbReference type="NCBI Taxonomy" id="2762209"/>
    <lineage>
        <taxon>Bacteria</taxon>
        <taxon>Bacillati</taxon>
        <taxon>Actinomycetota</taxon>
        <taxon>Actinomycetes</taxon>
        <taxon>Micrococcales</taxon>
        <taxon>Microbacteriaceae</taxon>
        <taxon>Microbacterium</taxon>
    </lineage>
</organism>
<feature type="transmembrane region" description="Helical" evidence="2">
    <location>
        <begin position="102"/>
        <end position="120"/>
    </location>
</feature>
<evidence type="ECO:0000313" key="3">
    <source>
        <dbReference type="EMBL" id="MBD8024591.1"/>
    </source>
</evidence>
<reference evidence="3 4" key="1">
    <citation type="submission" date="2020-08" db="EMBL/GenBank/DDBJ databases">
        <title>A Genomic Blueprint of the Chicken Gut Microbiome.</title>
        <authorList>
            <person name="Gilroy R."/>
            <person name="Ravi A."/>
            <person name="Getino M."/>
            <person name="Pursley I."/>
            <person name="Horton D.L."/>
            <person name="Alikhan N.-F."/>
            <person name="Baker D."/>
            <person name="Gharbi K."/>
            <person name="Hall N."/>
            <person name="Watson M."/>
            <person name="Adriaenssens E.M."/>
            <person name="Foster-Nyarko E."/>
            <person name="Jarju S."/>
            <person name="Secka A."/>
            <person name="Antonio M."/>
            <person name="Oren A."/>
            <person name="Chaudhuri R."/>
            <person name="La Ragione R.M."/>
            <person name="Hildebrand F."/>
            <person name="Pallen M.J."/>
        </authorList>
    </citation>
    <scope>NUCLEOTIDE SEQUENCE [LARGE SCALE GENOMIC DNA]</scope>
    <source>
        <strain evidence="3 4">Sa1CUA4</strain>
    </source>
</reference>
<feature type="compositionally biased region" description="Pro residues" evidence="1">
    <location>
        <begin position="221"/>
        <end position="266"/>
    </location>
</feature>
<comment type="caution">
    <text evidence="3">The sequence shown here is derived from an EMBL/GenBank/DDBJ whole genome shotgun (WGS) entry which is preliminary data.</text>
</comment>
<feature type="transmembrane region" description="Helical" evidence="2">
    <location>
        <begin position="59"/>
        <end position="81"/>
    </location>
</feature>
<feature type="transmembrane region" description="Helical" evidence="2">
    <location>
        <begin position="21"/>
        <end position="47"/>
    </location>
</feature>
<keyword evidence="4" id="KW-1185">Reference proteome</keyword>
<keyword evidence="2" id="KW-0472">Membrane</keyword>